<dbReference type="PROSITE" id="PS50922">
    <property type="entry name" value="TLC"/>
    <property type="match status" value="1"/>
</dbReference>
<dbReference type="Pfam" id="PF03798">
    <property type="entry name" value="TRAM_LAG1_CLN8"/>
    <property type="match status" value="1"/>
</dbReference>
<evidence type="ECO:0000259" key="9">
    <source>
        <dbReference type="PROSITE" id="PS50922"/>
    </source>
</evidence>
<organism evidence="10 11">
    <name type="scientific">Adineta steineri</name>
    <dbReference type="NCBI Taxonomy" id="433720"/>
    <lineage>
        <taxon>Eukaryota</taxon>
        <taxon>Metazoa</taxon>
        <taxon>Spiralia</taxon>
        <taxon>Gnathifera</taxon>
        <taxon>Rotifera</taxon>
        <taxon>Eurotatoria</taxon>
        <taxon>Bdelloidea</taxon>
        <taxon>Adinetida</taxon>
        <taxon>Adinetidae</taxon>
        <taxon>Adineta</taxon>
    </lineage>
</organism>
<keyword evidence="4 7" id="KW-0812">Transmembrane</keyword>
<evidence type="ECO:0000256" key="4">
    <source>
        <dbReference type="ARBA" id="ARBA00022692"/>
    </source>
</evidence>
<feature type="transmembrane region" description="Helical" evidence="8">
    <location>
        <begin position="70"/>
        <end position="88"/>
    </location>
</feature>
<feature type="transmembrane region" description="Helical" evidence="8">
    <location>
        <begin position="158"/>
        <end position="179"/>
    </location>
</feature>
<dbReference type="InterPro" id="IPR006634">
    <property type="entry name" value="TLC-dom"/>
</dbReference>
<evidence type="ECO:0000313" key="10">
    <source>
        <dbReference type="EMBL" id="CAF0882433.1"/>
    </source>
</evidence>
<evidence type="ECO:0000256" key="7">
    <source>
        <dbReference type="PROSITE-ProRule" id="PRU00205"/>
    </source>
</evidence>
<dbReference type="UniPathway" id="UPA00222"/>
<dbReference type="GO" id="GO:0046513">
    <property type="term" value="P:ceramide biosynthetic process"/>
    <property type="evidence" value="ECO:0007669"/>
    <property type="project" value="InterPro"/>
</dbReference>
<evidence type="ECO:0000256" key="6">
    <source>
        <dbReference type="ARBA" id="ARBA00023136"/>
    </source>
</evidence>
<comment type="caution">
    <text evidence="10">The sequence shown here is derived from an EMBL/GenBank/DDBJ whole genome shotgun (WGS) entry which is preliminary data.</text>
</comment>
<accession>A0A813YD78</accession>
<dbReference type="InterPro" id="IPR016439">
    <property type="entry name" value="Lag1/Lac1-like"/>
</dbReference>
<evidence type="ECO:0000256" key="2">
    <source>
        <dbReference type="ARBA" id="ARBA00004760"/>
    </source>
</evidence>
<dbReference type="PANTHER" id="PTHR12560">
    <property type="entry name" value="LONGEVITY ASSURANCE FACTOR 1 LAG1"/>
    <property type="match status" value="1"/>
</dbReference>
<dbReference type="EMBL" id="CAJNOE010000084">
    <property type="protein sequence ID" value="CAF0882433.1"/>
    <property type="molecule type" value="Genomic_DNA"/>
</dbReference>
<comment type="pathway">
    <text evidence="2">Lipid metabolism; sphingolipid metabolism.</text>
</comment>
<dbReference type="Proteomes" id="UP000663860">
    <property type="component" value="Unassembled WGS sequence"/>
</dbReference>
<gene>
    <name evidence="10" type="ORF">IZO911_LOCUS11264</name>
</gene>
<evidence type="ECO:0000313" key="11">
    <source>
        <dbReference type="Proteomes" id="UP000663860"/>
    </source>
</evidence>
<reference evidence="10" key="1">
    <citation type="submission" date="2021-02" db="EMBL/GenBank/DDBJ databases">
        <authorList>
            <person name="Nowell W R."/>
        </authorList>
    </citation>
    <scope>NUCLEOTIDE SEQUENCE</scope>
</reference>
<name>A0A813YD78_9BILA</name>
<dbReference type="GO" id="GO:0050291">
    <property type="term" value="F:sphingosine N-acyltransferase activity"/>
    <property type="evidence" value="ECO:0007669"/>
    <property type="project" value="InterPro"/>
</dbReference>
<sequence length="361" mass="43477">MDHPYLTQEQLDEWKNLKGNFTTTPNYIDLIVGMWTAISWYYKPHMWRDYKIPQSFIEDFTRHFYFPMNQIYYIIYIAIVVTILRYLFEKYICKPLVNWLALKPVDKKKCPESAWKCLFYTCTWSYCVYLLSYRYNYFHEPHLIWDDWSPGMDVPFDIQIMYFVQCGFYLHSIYGTLYMDYKRKDFYVMLLHHVLTMTLIFVSYATRYHKIGLLVLFVHDITDIWLELTKVLHYLGSRENGKLWEHAASGCFIIFTFCWFLFRMYWYPIKVLYTAGVTPAYRAYDKGGGLYGFFNVLLWTLLSLNIYWLVFILQFLFRVCIGSLSNLHDVREDDDDNDEDTKSMSSTVNEAVSDVIDKKKI</sequence>
<keyword evidence="6 7" id="KW-0472">Membrane</keyword>
<evidence type="ECO:0000256" key="5">
    <source>
        <dbReference type="ARBA" id="ARBA00022989"/>
    </source>
</evidence>
<feature type="transmembrane region" description="Helical" evidence="8">
    <location>
        <begin position="186"/>
        <end position="205"/>
    </location>
</feature>
<dbReference type="GO" id="GO:0016020">
    <property type="term" value="C:membrane"/>
    <property type="evidence" value="ECO:0007669"/>
    <property type="project" value="UniProtKB-SubCell"/>
</dbReference>
<dbReference type="SMART" id="SM00724">
    <property type="entry name" value="TLC"/>
    <property type="match status" value="1"/>
</dbReference>
<dbReference type="PANTHER" id="PTHR12560:SF58">
    <property type="entry name" value="CERAMIDE SYNTHASE 1"/>
    <property type="match status" value="1"/>
</dbReference>
<evidence type="ECO:0000256" key="3">
    <source>
        <dbReference type="ARBA" id="ARBA00004991"/>
    </source>
</evidence>
<dbReference type="AlphaFoldDB" id="A0A813YD78"/>
<feature type="domain" description="TLC" evidence="9">
    <location>
        <begin position="108"/>
        <end position="321"/>
    </location>
</feature>
<keyword evidence="5 8" id="KW-1133">Transmembrane helix</keyword>
<feature type="transmembrane region" description="Helical" evidence="8">
    <location>
        <begin position="296"/>
        <end position="317"/>
    </location>
</feature>
<comment type="subcellular location">
    <subcellularLocation>
        <location evidence="1">Membrane</location>
        <topology evidence="1">Multi-pass membrane protein</topology>
    </subcellularLocation>
</comment>
<proteinExistence type="predicted"/>
<comment type="pathway">
    <text evidence="3">Sphingolipid metabolism.</text>
</comment>
<feature type="transmembrane region" description="Helical" evidence="8">
    <location>
        <begin position="247"/>
        <end position="266"/>
    </location>
</feature>
<protein>
    <recommendedName>
        <fullName evidence="9">TLC domain-containing protein</fullName>
    </recommendedName>
</protein>
<evidence type="ECO:0000256" key="1">
    <source>
        <dbReference type="ARBA" id="ARBA00004141"/>
    </source>
</evidence>
<evidence type="ECO:0000256" key="8">
    <source>
        <dbReference type="SAM" id="Phobius"/>
    </source>
</evidence>